<sequence length="131" mass="15037">MKRDMDLIRNIMLFLEEQVNPSMQNIEISDTAQHIIDSHVALLIEAELLYGEVGAELGTNPAIPSYVTVYRISWQGYEFIDNFRNEEIWNTFKTEFKEMSFSSLTTIGKQLVEGFAKTKIEALLKGFEVPV</sequence>
<dbReference type="Proteomes" id="UP000434870">
    <property type="component" value="Unassembled WGS sequence"/>
</dbReference>
<reference evidence="1 2" key="1">
    <citation type="submission" date="2019-09" db="EMBL/GenBank/DDBJ databases">
        <title>Genome of Aliivibrio finisterrensis LMG 23869 (type strain).</title>
        <authorList>
            <person name="Bowman J.P."/>
        </authorList>
    </citation>
    <scope>NUCLEOTIDE SEQUENCE [LARGE SCALE GENOMIC DNA]</scope>
    <source>
        <strain evidence="1 2">LMG 23869</strain>
    </source>
</reference>
<name>A0A6N6RNT2_9GAMM</name>
<organism evidence="1 2">
    <name type="scientific">Aliivibrio finisterrensis</name>
    <dbReference type="NCBI Taxonomy" id="511998"/>
    <lineage>
        <taxon>Bacteria</taxon>
        <taxon>Pseudomonadati</taxon>
        <taxon>Pseudomonadota</taxon>
        <taxon>Gammaproteobacteria</taxon>
        <taxon>Vibrionales</taxon>
        <taxon>Vibrionaceae</taxon>
        <taxon>Aliivibrio</taxon>
    </lineage>
</organism>
<evidence type="ECO:0000313" key="1">
    <source>
        <dbReference type="EMBL" id="KAB2823130.1"/>
    </source>
</evidence>
<dbReference type="RefSeq" id="WP_151656799.1">
    <property type="nucleotide sequence ID" value="NZ_WBVP01000035.1"/>
</dbReference>
<dbReference type="AlphaFoldDB" id="A0A6N6RNT2"/>
<protein>
    <submittedName>
        <fullName evidence="1">DUF2513 domain-containing protein</fullName>
    </submittedName>
</protein>
<proteinExistence type="predicted"/>
<evidence type="ECO:0000313" key="2">
    <source>
        <dbReference type="Proteomes" id="UP000434870"/>
    </source>
</evidence>
<gene>
    <name evidence="1" type="ORF">F8B77_16825</name>
</gene>
<dbReference type="EMBL" id="WBVP01000035">
    <property type="protein sequence ID" value="KAB2823130.1"/>
    <property type="molecule type" value="Genomic_DNA"/>
</dbReference>
<dbReference type="InterPro" id="IPR019650">
    <property type="entry name" value="DUF2513"/>
</dbReference>
<comment type="caution">
    <text evidence="1">The sequence shown here is derived from an EMBL/GenBank/DDBJ whole genome shotgun (WGS) entry which is preliminary data.</text>
</comment>
<accession>A0A6N6RNT2</accession>
<dbReference type="Pfam" id="PF10711">
    <property type="entry name" value="DUF2513"/>
    <property type="match status" value="1"/>
</dbReference>